<dbReference type="InterPro" id="IPR052035">
    <property type="entry name" value="ZnF_BED_domain_contain"/>
</dbReference>
<keyword evidence="5" id="KW-0539">Nucleus</keyword>
<evidence type="ECO:0000313" key="8">
    <source>
        <dbReference type="EMBL" id="EWZ28881.1"/>
    </source>
</evidence>
<evidence type="ECO:0000259" key="7">
    <source>
        <dbReference type="Pfam" id="PF05699"/>
    </source>
</evidence>
<evidence type="ECO:0000256" key="6">
    <source>
        <dbReference type="SAM" id="MobiDB-lite"/>
    </source>
</evidence>
<dbReference type="PANTHER" id="PTHR46481">
    <property type="entry name" value="ZINC FINGER BED DOMAIN-CONTAINING PROTEIN 4"/>
    <property type="match status" value="1"/>
</dbReference>
<keyword evidence="3" id="KW-0863">Zinc-finger</keyword>
<dbReference type="EMBL" id="JH717918">
    <property type="protein sequence ID" value="EWZ28881.1"/>
    <property type="molecule type" value="Genomic_DNA"/>
</dbReference>
<evidence type="ECO:0000256" key="1">
    <source>
        <dbReference type="ARBA" id="ARBA00004123"/>
    </source>
</evidence>
<dbReference type="GO" id="GO:0046983">
    <property type="term" value="F:protein dimerization activity"/>
    <property type="evidence" value="ECO:0007669"/>
    <property type="project" value="InterPro"/>
</dbReference>
<dbReference type="InterPro" id="IPR008906">
    <property type="entry name" value="HATC_C_dom"/>
</dbReference>
<comment type="subcellular location">
    <subcellularLocation>
        <location evidence="1">Nucleus</location>
    </subcellularLocation>
</comment>
<sequence>MAFGYDIEKSDDDTKRRWVCKVCVDSRRPNSHSAASSGTQNAEIHLWNDHKVCDPSGRRKPPSKAKEKTLSRNIAEMMRLNTRDGREQQIANQIIGRFDRLDFQHLVVSWIINSNSSFRQSEDPYLRAAFEYLNPLVNTTEAHITHNTVRKRILQVYEENKAEIKRVLATAPGLLHIAFDGWRSNNRHALYGICCYFLNTLGQPGKLVLGLPELVDRHSGDNIATHVVEVLRSYGITHKALGFEGKTRRLRCFGHILNLAVKALLFGHNSEAFEDDIQGNETLDAKAHELWRRKGPVGKLHNLIFWIHRSDSLTNLLRSLQLTVYSESDDPVVRAKKPLDVIIDVVTRWLSTLYMIRRALLLKDFLEDLWYEQKSEWEGLVLKGKKSSSEMPLCLRDENKLEEKDWAIISLFNEVLQHFEHVLITLEGDGQQRKRKEGYIGAYGCLWDTLLGYEYLLGKLEVYKAATHRYPDPEHFKVNINLCWKRLDKYYSRLDETPVYYAAIALHPAYRWGYFEDVWADRLDWIQTAKSLVEELYRSHYEPRIISRDRERGEPVTKKRRIYRNPFDEYREDSRQAPTLLQPPSSMTTLLQAEDAASSSTHAVGDEYSDWFRDVHKSDQNILDPISYWYERRKEYPRLSQMALDVLSILPMSADVERLFSTCGRMVRDDRARLDAKPGSEWKVPSQFYCLANSSTTYGQLDVHEQLVLSPEPVKRDPARELEIKVLPDRSRICRNAWGLARQIAGPTQDTDVGSSTTALSRAIPYFEELSKFSKESEHEKRFLFLKLLFVAVLLSWQFKQRAKLSYEQRYAKFSRKRIKHPEDCKRVPSDVVLNEMIREHYGMRPDDNITKEPWKRKKAETHRLIQIGSICLKLVKEYGWGALIIPSTLLKREDFNRVGSKQHNRIFEHIKSIYDSQGWREELCQISSTMFVSMTQGIPKGYSFKILTLSKRSAEEGLTNVSLAEWFRFIPSSQVRQAWIPLSRLTNNDRLTLDQIPRPAAPDLKQQSYADSNLYMRASSICKNSQSLKNEVEPHSDSVSGHTHHDAMLSTECPKCKTHPFRVAGSADQDEPAHD</sequence>
<evidence type="ECO:0000256" key="4">
    <source>
        <dbReference type="ARBA" id="ARBA00022833"/>
    </source>
</evidence>
<feature type="domain" description="HAT C-terminal dimerisation" evidence="7">
    <location>
        <begin position="611"/>
        <end position="676"/>
    </location>
</feature>
<dbReference type="AlphaFoldDB" id="W9JAK8"/>
<feature type="region of interest" description="Disordered" evidence="6">
    <location>
        <begin position="1027"/>
        <end position="1047"/>
    </location>
</feature>
<protein>
    <recommendedName>
        <fullName evidence="7">HAT C-terminal dimerisation domain-containing protein</fullName>
    </recommendedName>
</protein>
<accession>W9JAK8</accession>
<dbReference type="Pfam" id="PF05699">
    <property type="entry name" value="Dimer_Tnp_hAT"/>
    <property type="match status" value="1"/>
</dbReference>
<dbReference type="GO" id="GO:0008270">
    <property type="term" value="F:zinc ion binding"/>
    <property type="evidence" value="ECO:0007669"/>
    <property type="project" value="UniProtKB-KW"/>
</dbReference>
<dbReference type="VEuPathDB" id="FungiDB:FOZG_17438"/>
<dbReference type="GO" id="GO:0005634">
    <property type="term" value="C:nucleus"/>
    <property type="evidence" value="ECO:0007669"/>
    <property type="project" value="UniProtKB-SubCell"/>
</dbReference>
<dbReference type="SUPFAM" id="SSF53098">
    <property type="entry name" value="Ribonuclease H-like"/>
    <property type="match status" value="1"/>
</dbReference>
<keyword evidence="4" id="KW-0862">Zinc</keyword>
<dbReference type="Proteomes" id="UP000030766">
    <property type="component" value="Unassembled WGS sequence"/>
</dbReference>
<dbReference type="InterPro" id="IPR012337">
    <property type="entry name" value="RNaseH-like_sf"/>
</dbReference>
<dbReference type="HOGENOM" id="CLU_286833_0_0_1"/>
<gene>
    <name evidence="8" type="ORF">FOZG_17438</name>
</gene>
<name>W9JAK8_FUSOX</name>
<evidence type="ECO:0000256" key="3">
    <source>
        <dbReference type="ARBA" id="ARBA00022771"/>
    </source>
</evidence>
<reference evidence="8" key="2">
    <citation type="submission" date="2012-06" db="EMBL/GenBank/DDBJ databases">
        <title>Annotation of the Genome Sequence of Fusarium oxysporum Fo47.</title>
        <authorList>
            <consortium name="The Broad Institute Genomics Platform"/>
            <person name="Ma L.-J."/>
            <person name="Corby-Kistler H."/>
            <person name="Broz K."/>
            <person name="Gale L.R."/>
            <person name="Jonkers W."/>
            <person name="O'Donnell K."/>
            <person name="Ploetz R."/>
            <person name="Steinberg C."/>
            <person name="Schwartz D.C."/>
            <person name="VanEtten H."/>
            <person name="Zhou S."/>
            <person name="Young S.K."/>
            <person name="Zeng Q."/>
            <person name="Gargeya S."/>
            <person name="Fitzgerald M."/>
            <person name="Abouelleil A."/>
            <person name="Alvarado L."/>
            <person name="Chapman S.B."/>
            <person name="Gainer-Dewar J."/>
            <person name="Goldberg J."/>
            <person name="Griggs A."/>
            <person name="Gujja S."/>
            <person name="Hansen M."/>
            <person name="Howarth C."/>
            <person name="Imamovic A."/>
            <person name="Ireland A."/>
            <person name="Larimer J."/>
            <person name="McCowan C."/>
            <person name="Murphy C."/>
            <person name="Pearson M."/>
            <person name="Poon T.W."/>
            <person name="Priest M."/>
            <person name="Roberts A."/>
            <person name="Saif S."/>
            <person name="Shea T."/>
            <person name="Sykes S."/>
            <person name="Wortman J."/>
            <person name="Nusbaum C."/>
            <person name="Birren B."/>
        </authorList>
    </citation>
    <scope>NUCLEOTIDE SEQUENCE</scope>
    <source>
        <strain evidence="8">Fo47</strain>
    </source>
</reference>
<organism evidence="8">
    <name type="scientific">Fusarium oxysporum Fo47</name>
    <dbReference type="NCBI Taxonomy" id="660027"/>
    <lineage>
        <taxon>Eukaryota</taxon>
        <taxon>Fungi</taxon>
        <taxon>Dikarya</taxon>
        <taxon>Ascomycota</taxon>
        <taxon>Pezizomycotina</taxon>
        <taxon>Sordariomycetes</taxon>
        <taxon>Hypocreomycetidae</taxon>
        <taxon>Hypocreales</taxon>
        <taxon>Nectriaceae</taxon>
        <taxon>Fusarium</taxon>
        <taxon>Fusarium oxysporum species complex</taxon>
    </lineage>
</organism>
<proteinExistence type="predicted"/>
<evidence type="ECO:0000256" key="2">
    <source>
        <dbReference type="ARBA" id="ARBA00022723"/>
    </source>
</evidence>
<evidence type="ECO:0000256" key="5">
    <source>
        <dbReference type="ARBA" id="ARBA00023242"/>
    </source>
</evidence>
<dbReference type="PANTHER" id="PTHR46481:SF10">
    <property type="entry name" value="ZINC FINGER BED DOMAIN-CONTAINING PROTEIN 39"/>
    <property type="match status" value="1"/>
</dbReference>
<reference evidence="8" key="1">
    <citation type="submission" date="2011-06" db="EMBL/GenBank/DDBJ databases">
        <title>The Genome Sequence of Fusarium oxysporum Fo47.</title>
        <authorList>
            <consortium name="The Broad Institute Genome Sequencing Platform"/>
            <person name="Ma L.-J."/>
            <person name="Gale L.R."/>
            <person name="Schwartz D.C."/>
            <person name="Zhou S."/>
            <person name="Corby-Kistler H."/>
            <person name="Young S.K."/>
            <person name="Zeng Q."/>
            <person name="Gargeya S."/>
            <person name="Fitzgerald M."/>
            <person name="Haas B."/>
            <person name="Abouelleil A."/>
            <person name="Alvarado L."/>
            <person name="Arachchi H.M."/>
            <person name="Berlin A."/>
            <person name="Brown A."/>
            <person name="Chapman S.B."/>
            <person name="Chen Z."/>
            <person name="Dunbar C."/>
            <person name="Freedman E."/>
            <person name="Gearin G."/>
            <person name="Gellesch M."/>
            <person name="Goldberg J."/>
            <person name="Griggs A."/>
            <person name="Gujja S."/>
            <person name="Heiman D."/>
            <person name="Howarth C."/>
            <person name="Larson L."/>
            <person name="Lui A."/>
            <person name="MacDonald P.J.P."/>
            <person name="Mehta T."/>
            <person name="Montmayeur A."/>
            <person name="Murphy C."/>
            <person name="Neiman D."/>
            <person name="Pearson M."/>
            <person name="Priest M."/>
            <person name="Roberts A."/>
            <person name="Saif S."/>
            <person name="Shea T."/>
            <person name="Shenoy N."/>
            <person name="Sisk P."/>
            <person name="Stolte C."/>
            <person name="Sykes S."/>
            <person name="Wortman J."/>
            <person name="Nusbaum C."/>
            <person name="Birren B."/>
        </authorList>
    </citation>
    <scope>NUCLEOTIDE SEQUENCE [LARGE SCALE GENOMIC DNA]</scope>
    <source>
        <strain evidence="8">Fo47</strain>
    </source>
</reference>
<keyword evidence="2" id="KW-0479">Metal-binding</keyword>